<accession>A0ABT0C837</accession>
<feature type="region of interest" description="Disordered" evidence="2">
    <location>
        <begin position="1"/>
        <end position="42"/>
    </location>
</feature>
<dbReference type="RefSeq" id="WP_244349155.1">
    <property type="nucleotide sequence ID" value="NZ_JAFIRA010000005.1"/>
</dbReference>
<dbReference type="Pfam" id="PF13205">
    <property type="entry name" value="Big_5"/>
    <property type="match status" value="1"/>
</dbReference>
<dbReference type="Proteomes" id="UP000830835">
    <property type="component" value="Unassembled WGS sequence"/>
</dbReference>
<feature type="compositionally biased region" description="Pro residues" evidence="2">
    <location>
        <begin position="16"/>
        <end position="40"/>
    </location>
</feature>
<feature type="domain" description="SbsA Ig-like" evidence="3">
    <location>
        <begin position="67"/>
        <end position="163"/>
    </location>
</feature>
<keyword evidence="5" id="KW-1185">Reference proteome</keyword>
<organism evidence="4 5">
    <name type="scientific">Thermostichus vulcanus str. 'Rupite'</name>
    <dbReference type="NCBI Taxonomy" id="2813851"/>
    <lineage>
        <taxon>Bacteria</taxon>
        <taxon>Bacillati</taxon>
        <taxon>Cyanobacteriota</taxon>
        <taxon>Cyanophyceae</taxon>
        <taxon>Thermostichales</taxon>
        <taxon>Thermostichaceae</taxon>
        <taxon>Thermostichus</taxon>
    </lineage>
</organism>
<gene>
    <name evidence="4" type="ORF">JX360_03315</name>
</gene>
<evidence type="ECO:0000259" key="3">
    <source>
        <dbReference type="Pfam" id="PF13205"/>
    </source>
</evidence>
<sequence>MILAGCSDDSSSSTVPLPPPPPPAPPPAPPAPPAPPPTPTPQNLLLSVVVTRTSSGGSGLGETTGLLPGGTVTGVSIDTSFRFRFGTSVNAAPFASSFTIRASSGATVSTTCEFNFDSTEVVCTPNSPLVNDQTYTLTISNVPDLFADGRPLFPSPQTFTFTTGATAVGPGPISFLASQFAAVTPNGQIFSNPVVIPVGYGIRRTSPAENVPVGVRTDYRALLSFPIPSSIPANAVVQSARLTLVQLPSNDSVSLPGFGDTGLGFFFLDPTPHNIPANNVVFQEVTLGAPNNVVSSDFFAPASTPSFIALSINGNVLGGDISAGPRVADVAPGVQRSVSGSRFYQIRLQCAREVFNNQATPSLLSVGTISQSFSFNLPTQNVQFEAVGNATFAQTLITRDNGGEVITNAATVNATFGLQVNPNTVTVVVSGSTFVGTINPSSSIVTFSASNAVPPAALAILFPGNSISVTTQPVVVTGATSQSQVNAFGQFNPIFLGNLAATIDLFSTVSLGTASASSVVANAGGANFEVSQGVNGVCRAEFDKDPGTGTAPITTARGPRLDVTFTIPR</sequence>
<dbReference type="Gene3D" id="2.60.40.1220">
    <property type="match status" value="1"/>
</dbReference>
<protein>
    <submittedName>
        <fullName evidence="4">Ig-like domain-containing protein</fullName>
    </submittedName>
</protein>
<proteinExistence type="predicted"/>
<dbReference type="InterPro" id="IPR014755">
    <property type="entry name" value="Cu-Rt/internalin_Ig-like"/>
</dbReference>
<evidence type="ECO:0000256" key="1">
    <source>
        <dbReference type="ARBA" id="ARBA00022729"/>
    </source>
</evidence>
<name>A0ABT0C837_THEVL</name>
<dbReference type="InterPro" id="IPR032812">
    <property type="entry name" value="SbsA_Ig"/>
</dbReference>
<reference evidence="4" key="1">
    <citation type="submission" date="2021-02" db="EMBL/GenBank/DDBJ databases">
        <title>The CRISPR/cas machinery reduction and long-range gene transfer in the hot spring cyanobacterium Synechococcus.</title>
        <authorList>
            <person name="Dvorak P."/>
            <person name="Jahodarova E."/>
            <person name="Hasler P."/>
            <person name="Poulickova A."/>
        </authorList>
    </citation>
    <scope>NUCLEOTIDE SEQUENCE</scope>
    <source>
        <strain evidence="4">Rupite</strain>
    </source>
</reference>
<evidence type="ECO:0000313" key="4">
    <source>
        <dbReference type="EMBL" id="MCJ2541943.1"/>
    </source>
</evidence>
<evidence type="ECO:0000256" key="2">
    <source>
        <dbReference type="SAM" id="MobiDB-lite"/>
    </source>
</evidence>
<dbReference type="EMBL" id="JAFIRA010000005">
    <property type="protein sequence ID" value="MCJ2541943.1"/>
    <property type="molecule type" value="Genomic_DNA"/>
</dbReference>
<evidence type="ECO:0000313" key="5">
    <source>
        <dbReference type="Proteomes" id="UP000830835"/>
    </source>
</evidence>
<keyword evidence="1" id="KW-0732">Signal</keyword>
<comment type="caution">
    <text evidence="4">The sequence shown here is derived from an EMBL/GenBank/DDBJ whole genome shotgun (WGS) entry which is preliminary data.</text>
</comment>